<dbReference type="PANTHER" id="PTHR34130">
    <property type="entry name" value="OS08G0243800 PROTEIN"/>
    <property type="match status" value="1"/>
</dbReference>
<dbReference type="KEGG" id="qsa:O6P43_005069"/>
<accession>A0AAD7Q580</accession>
<dbReference type="Proteomes" id="UP001163823">
    <property type="component" value="Chromosome 3"/>
</dbReference>
<dbReference type="PANTHER" id="PTHR34130:SF5">
    <property type="entry name" value="OS08G0243800 PROTEIN"/>
    <property type="match status" value="1"/>
</dbReference>
<feature type="compositionally biased region" description="Basic and acidic residues" evidence="1">
    <location>
        <begin position="162"/>
        <end position="173"/>
    </location>
</feature>
<dbReference type="AlphaFoldDB" id="A0AAD7Q580"/>
<dbReference type="EMBL" id="JARAOO010000003">
    <property type="protein sequence ID" value="KAJ7975101.1"/>
    <property type="molecule type" value="Genomic_DNA"/>
</dbReference>
<feature type="region of interest" description="Disordered" evidence="1">
    <location>
        <begin position="130"/>
        <end position="173"/>
    </location>
</feature>
<gene>
    <name evidence="2" type="ORF">O6P43_005069</name>
</gene>
<name>A0AAD7Q580_QUISA</name>
<comment type="caution">
    <text evidence="2">The sequence shown here is derived from an EMBL/GenBank/DDBJ whole genome shotgun (WGS) entry which is preliminary data.</text>
</comment>
<evidence type="ECO:0000313" key="2">
    <source>
        <dbReference type="EMBL" id="KAJ7975101.1"/>
    </source>
</evidence>
<evidence type="ECO:0000313" key="3">
    <source>
        <dbReference type="Proteomes" id="UP001163823"/>
    </source>
</evidence>
<protein>
    <submittedName>
        <fullName evidence="2">Protein unc-13 4B like</fullName>
    </submittedName>
</protein>
<organism evidence="2 3">
    <name type="scientific">Quillaja saponaria</name>
    <name type="common">Soap bark tree</name>
    <dbReference type="NCBI Taxonomy" id="32244"/>
    <lineage>
        <taxon>Eukaryota</taxon>
        <taxon>Viridiplantae</taxon>
        <taxon>Streptophyta</taxon>
        <taxon>Embryophyta</taxon>
        <taxon>Tracheophyta</taxon>
        <taxon>Spermatophyta</taxon>
        <taxon>Magnoliopsida</taxon>
        <taxon>eudicotyledons</taxon>
        <taxon>Gunneridae</taxon>
        <taxon>Pentapetalae</taxon>
        <taxon>rosids</taxon>
        <taxon>fabids</taxon>
        <taxon>Fabales</taxon>
        <taxon>Quillajaceae</taxon>
        <taxon>Quillaja</taxon>
    </lineage>
</organism>
<sequence length="173" mass="19593">MYGDSARWDDFSNFGQTSNLSSDDNNNNNDEFFEFFSEDFTASTRSTSTNKNIIFCGKLIPQKEHPPMETNNMKQQFSGNNIKKGVSQSTRKLDFSVGKVSVLKSSTKSRWYLFLFGMSKFPTEMELRNMKSRQSRRGPPAMTIVPSSKKDGEVVKGTRPPEGTEREGFLGNL</sequence>
<proteinExistence type="predicted"/>
<evidence type="ECO:0000256" key="1">
    <source>
        <dbReference type="SAM" id="MobiDB-lite"/>
    </source>
</evidence>
<reference evidence="2" key="1">
    <citation type="journal article" date="2023" name="Science">
        <title>Elucidation of the pathway for biosynthesis of saponin adjuvants from the soapbark tree.</title>
        <authorList>
            <person name="Reed J."/>
            <person name="Orme A."/>
            <person name="El-Demerdash A."/>
            <person name="Owen C."/>
            <person name="Martin L.B.B."/>
            <person name="Misra R.C."/>
            <person name="Kikuchi S."/>
            <person name="Rejzek M."/>
            <person name="Martin A.C."/>
            <person name="Harkess A."/>
            <person name="Leebens-Mack J."/>
            <person name="Louveau T."/>
            <person name="Stephenson M.J."/>
            <person name="Osbourn A."/>
        </authorList>
    </citation>
    <scope>NUCLEOTIDE SEQUENCE</scope>
    <source>
        <strain evidence="2">S10</strain>
    </source>
</reference>
<keyword evidence="3" id="KW-1185">Reference proteome</keyword>